<feature type="region of interest" description="Disordered" evidence="2">
    <location>
        <begin position="274"/>
        <end position="294"/>
    </location>
</feature>
<keyword evidence="3" id="KW-1133">Transmembrane helix</keyword>
<dbReference type="RefSeq" id="WP_181813359.1">
    <property type="nucleotide sequence ID" value="NZ_QQZY01000002.1"/>
</dbReference>
<reference evidence="4 5" key="1">
    <citation type="submission" date="2018-07" db="EMBL/GenBank/DDBJ databases">
        <title>High-quality-draft genome sequence of Gaiella occulta.</title>
        <authorList>
            <person name="Severino R."/>
            <person name="Froufe H.J.C."/>
            <person name="Rainey F.A."/>
            <person name="Barroso C."/>
            <person name="Albuquerque L."/>
            <person name="Lobo-Da-Cunha A."/>
            <person name="Da Costa M.S."/>
            <person name="Egas C."/>
        </authorList>
    </citation>
    <scope>NUCLEOTIDE SEQUENCE [LARGE SCALE GENOMIC DNA]</scope>
    <source>
        <strain evidence="4 5">F2-233</strain>
    </source>
</reference>
<name>A0A7M2YY35_9ACTN</name>
<comment type="caution">
    <text evidence="4">The sequence shown here is derived from an EMBL/GenBank/DDBJ whole genome shotgun (WGS) entry which is preliminary data.</text>
</comment>
<protein>
    <recommendedName>
        <fullName evidence="6">Copper transporter</fullName>
    </recommendedName>
</protein>
<keyword evidence="1" id="KW-0175">Coiled coil</keyword>
<dbReference type="Proteomes" id="UP000254134">
    <property type="component" value="Unassembled WGS sequence"/>
</dbReference>
<dbReference type="AlphaFoldDB" id="A0A7M2YY35"/>
<gene>
    <name evidence="4" type="ORF">Gocc_0865</name>
</gene>
<keyword evidence="3" id="KW-0472">Membrane</keyword>
<evidence type="ECO:0000256" key="2">
    <source>
        <dbReference type="SAM" id="MobiDB-lite"/>
    </source>
</evidence>
<feature type="coiled-coil region" evidence="1">
    <location>
        <begin position="39"/>
        <end position="66"/>
    </location>
</feature>
<dbReference type="GO" id="GO:0016020">
    <property type="term" value="C:membrane"/>
    <property type="evidence" value="ECO:0007669"/>
    <property type="project" value="InterPro"/>
</dbReference>
<keyword evidence="5" id="KW-1185">Reference proteome</keyword>
<dbReference type="GO" id="GO:0055070">
    <property type="term" value="P:copper ion homeostasis"/>
    <property type="evidence" value="ECO:0007669"/>
    <property type="project" value="InterPro"/>
</dbReference>
<dbReference type="EMBL" id="QQZY01000002">
    <property type="protein sequence ID" value="RDI75067.1"/>
    <property type="molecule type" value="Genomic_DNA"/>
</dbReference>
<evidence type="ECO:0000313" key="4">
    <source>
        <dbReference type="EMBL" id="RDI75067.1"/>
    </source>
</evidence>
<evidence type="ECO:0008006" key="6">
    <source>
        <dbReference type="Google" id="ProtNLM"/>
    </source>
</evidence>
<evidence type="ECO:0000313" key="5">
    <source>
        <dbReference type="Proteomes" id="UP000254134"/>
    </source>
</evidence>
<feature type="transmembrane region" description="Helical" evidence="3">
    <location>
        <begin position="6"/>
        <end position="34"/>
    </location>
</feature>
<evidence type="ECO:0000256" key="3">
    <source>
        <dbReference type="SAM" id="Phobius"/>
    </source>
</evidence>
<accession>A0A7M2YY35</accession>
<proteinExistence type="predicted"/>
<dbReference type="InterPro" id="IPR021522">
    <property type="entry name" value="MctB"/>
</dbReference>
<evidence type="ECO:0000256" key="1">
    <source>
        <dbReference type="SAM" id="Coils"/>
    </source>
</evidence>
<keyword evidence="3" id="KW-0812">Transmembrane</keyword>
<reference evidence="5" key="2">
    <citation type="journal article" date="2019" name="MicrobiologyOpen">
        <title>High-quality draft genome sequence of Gaiella occulta isolated from a 150 meter deep mineral water borehole and comparison with the genome sequences of other deep-branching lineages of the phylum Actinobacteria.</title>
        <authorList>
            <person name="Severino R."/>
            <person name="Froufe H.J.C."/>
            <person name="Barroso C."/>
            <person name="Albuquerque L."/>
            <person name="Lobo-da-Cunha A."/>
            <person name="da Costa M.S."/>
            <person name="Egas C."/>
        </authorList>
    </citation>
    <scope>NUCLEOTIDE SEQUENCE [LARGE SCALE GENOMIC DNA]</scope>
    <source>
        <strain evidence="5">F2-233</strain>
    </source>
</reference>
<dbReference type="Pfam" id="PF11382">
    <property type="entry name" value="MctB"/>
    <property type="match status" value="1"/>
</dbReference>
<organism evidence="4 5">
    <name type="scientific">Gaiella occulta</name>
    <dbReference type="NCBI Taxonomy" id="1002870"/>
    <lineage>
        <taxon>Bacteria</taxon>
        <taxon>Bacillati</taxon>
        <taxon>Actinomycetota</taxon>
        <taxon>Thermoleophilia</taxon>
        <taxon>Gaiellales</taxon>
        <taxon>Gaiellaceae</taxon>
        <taxon>Gaiella</taxon>
    </lineage>
</organism>
<sequence>MFDLRYHVASLTAVFVALVIGILVGIGLSGRGFVNDAERRNLMSQIASLKAERDAANGLLDAAERGRRALQDFATGTYPVLVAGRLQGKRVAVLFVGPVDPTVSFAVARAVRDAGGRIVRTRAIGVPLEEQRVQDALAAQPALDGYAGPDSIDELARGLAREFAGGGKTPLWDALDGVIVEEQSGPSRTPADAVVVARPAAPQRGPTKQFLSSLYSGLARSGAPAVGVEESGVVPSAIPAFARGGLSTVDSVETAAGRLALVLVLDGAQPGSYGVEEDAGDGVLPPIETTPPRG</sequence>